<accession>A0A195CUJ5</accession>
<dbReference type="EMBL" id="KQ977279">
    <property type="protein sequence ID" value="KYN04351.1"/>
    <property type="molecule type" value="Genomic_DNA"/>
</dbReference>
<keyword evidence="2" id="KW-1185">Reference proteome</keyword>
<protein>
    <submittedName>
        <fullName evidence="1">Uncharacterized protein</fullName>
    </submittedName>
</protein>
<proteinExistence type="predicted"/>
<dbReference type="AlphaFoldDB" id="A0A195CUJ5"/>
<evidence type="ECO:0000313" key="2">
    <source>
        <dbReference type="Proteomes" id="UP000078542"/>
    </source>
</evidence>
<organism evidence="1 2">
    <name type="scientific">Cyphomyrmex costatus</name>
    <dbReference type="NCBI Taxonomy" id="456900"/>
    <lineage>
        <taxon>Eukaryota</taxon>
        <taxon>Metazoa</taxon>
        <taxon>Ecdysozoa</taxon>
        <taxon>Arthropoda</taxon>
        <taxon>Hexapoda</taxon>
        <taxon>Insecta</taxon>
        <taxon>Pterygota</taxon>
        <taxon>Neoptera</taxon>
        <taxon>Endopterygota</taxon>
        <taxon>Hymenoptera</taxon>
        <taxon>Apocrita</taxon>
        <taxon>Aculeata</taxon>
        <taxon>Formicoidea</taxon>
        <taxon>Formicidae</taxon>
        <taxon>Myrmicinae</taxon>
        <taxon>Cyphomyrmex</taxon>
    </lineage>
</organism>
<gene>
    <name evidence="1" type="ORF">ALC62_05117</name>
</gene>
<sequence length="83" mass="9714">MVRVIMPYCFACFHRSARKLRENKLDMELESDIMQFFPTSQYNLRTVDSVLRRQTRSSQTKLTVVSSCRKKVAGAVRRQARGE</sequence>
<evidence type="ECO:0000313" key="1">
    <source>
        <dbReference type="EMBL" id="KYN04351.1"/>
    </source>
</evidence>
<dbReference type="Proteomes" id="UP000078542">
    <property type="component" value="Unassembled WGS sequence"/>
</dbReference>
<name>A0A195CUJ5_9HYME</name>
<reference evidence="1 2" key="1">
    <citation type="submission" date="2016-03" db="EMBL/GenBank/DDBJ databases">
        <title>Cyphomyrmex costatus WGS genome.</title>
        <authorList>
            <person name="Nygaard S."/>
            <person name="Hu H."/>
            <person name="Boomsma J."/>
            <person name="Zhang G."/>
        </authorList>
    </citation>
    <scope>NUCLEOTIDE SEQUENCE [LARGE SCALE GENOMIC DNA]</scope>
    <source>
        <strain evidence="1">MS0001</strain>
        <tissue evidence="1">Whole body</tissue>
    </source>
</reference>